<evidence type="ECO:0000256" key="2">
    <source>
        <dbReference type="SAM" id="Phobius"/>
    </source>
</evidence>
<dbReference type="GO" id="GO:0004674">
    <property type="term" value="F:protein serine/threonine kinase activity"/>
    <property type="evidence" value="ECO:0007669"/>
    <property type="project" value="TreeGrafter"/>
</dbReference>
<proteinExistence type="predicted"/>
<accession>T0Q2X7</accession>
<dbReference type="InterPro" id="IPR000719">
    <property type="entry name" value="Prot_kinase_dom"/>
</dbReference>
<dbReference type="PROSITE" id="PS50228">
    <property type="entry name" value="SUEL_LECTIN"/>
    <property type="match status" value="2"/>
</dbReference>
<dbReference type="Proteomes" id="UP000030762">
    <property type="component" value="Unassembled WGS sequence"/>
</dbReference>
<dbReference type="EMBL" id="JH767203">
    <property type="protein sequence ID" value="EQC27760.1"/>
    <property type="molecule type" value="Genomic_DNA"/>
</dbReference>
<protein>
    <submittedName>
        <fullName evidence="5">TKL protein kinase</fullName>
    </submittedName>
</protein>
<dbReference type="InParanoid" id="T0Q2X7"/>
<feature type="domain" description="SUEL-type lectin" evidence="4">
    <location>
        <begin position="1"/>
        <end position="84"/>
    </location>
</feature>
<reference evidence="5 6" key="1">
    <citation type="submission" date="2012-04" db="EMBL/GenBank/DDBJ databases">
        <title>The Genome Sequence of Saprolegnia declina VS20.</title>
        <authorList>
            <consortium name="The Broad Institute Genome Sequencing Platform"/>
            <person name="Russ C."/>
            <person name="Nusbaum C."/>
            <person name="Tyler B."/>
            <person name="van West P."/>
            <person name="Dieguez-Uribeondo J."/>
            <person name="de Bruijn I."/>
            <person name="Tripathy S."/>
            <person name="Jiang R."/>
            <person name="Young S.K."/>
            <person name="Zeng Q."/>
            <person name="Gargeya S."/>
            <person name="Fitzgerald M."/>
            <person name="Haas B."/>
            <person name="Abouelleil A."/>
            <person name="Alvarado L."/>
            <person name="Arachchi H.M."/>
            <person name="Berlin A."/>
            <person name="Chapman S.B."/>
            <person name="Goldberg J."/>
            <person name="Griggs A."/>
            <person name="Gujja S."/>
            <person name="Hansen M."/>
            <person name="Howarth C."/>
            <person name="Imamovic A."/>
            <person name="Larimer J."/>
            <person name="McCowen C."/>
            <person name="Montmayeur A."/>
            <person name="Murphy C."/>
            <person name="Neiman D."/>
            <person name="Pearson M."/>
            <person name="Priest M."/>
            <person name="Roberts A."/>
            <person name="Saif S."/>
            <person name="Shea T."/>
            <person name="Sisk P."/>
            <person name="Sykes S."/>
            <person name="Wortman J."/>
            <person name="Nusbaum C."/>
            <person name="Birren B."/>
        </authorList>
    </citation>
    <scope>NUCLEOTIDE SEQUENCE [LARGE SCALE GENOMIC DNA]</scope>
    <source>
        <strain evidence="5 6">VS20</strain>
    </source>
</reference>
<keyword evidence="6" id="KW-1185">Reference proteome</keyword>
<dbReference type="InterPro" id="IPR011009">
    <property type="entry name" value="Kinase-like_dom_sf"/>
</dbReference>
<dbReference type="OMA" id="DENCMNT"/>
<dbReference type="Gene3D" id="1.10.510.10">
    <property type="entry name" value="Transferase(Phosphotransferase) domain 1"/>
    <property type="match status" value="1"/>
</dbReference>
<dbReference type="Pfam" id="PF00069">
    <property type="entry name" value="Pkinase"/>
    <property type="match status" value="1"/>
</dbReference>
<organism evidence="5 6">
    <name type="scientific">Saprolegnia diclina (strain VS20)</name>
    <dbReference type="NCBI Taxonomy" id="1156394"/>
    <lineage>
        <taxon>Eukaryota</taxon>
        <taxon>Sar</taxon>
        <taxon>Stramenopiles</taxon>
        <taxon>Oomycota</taxon>
        <taxon>Saprolegniomycetes</taxon>
        <taxon>Saprolegniales</taxon>
        <taxon>Saprolegniaceae</taxon>
        <taxon>Saprolegnia</taxon>
    </lineage>
</organism>
<dbReference type="RefSeq" id="XP_008618865.1">
    <property type="nucleotide sequence ID" value="XM_008620643.1"/>
</dbReference>
<gene>
    <name evidence="5" type="ORF">SDRG_14509</name>
</gene>
<dbReference type="PANTHER" id="PTHR44329">
    <property type="entry name" value="SERINE/THREONINE-PROTEIN KINASE TNNI3K-RELATED"/>
    <property type="match status" value="1"/>
</dbReference>
<dbReference type="Pfam" id="PF02140">
    <property type="entry name" value="SUEL_Lectin"/>
    <property type="match status" value="2"/>
</dbReference>
<keyword evidence="5" id="KW-0808">Transferase</keyword>
<dbReference type="InterPro" id="IPR000922">
    <property type="entry name" value="Lectin_gal-bd_dom"/>
</dbReference>
<feature type="transmembrane region" description="Helical" evidence="2">
    <location>
        <begin position="234"/>
        <end position="255"/>
    </location>
</feature>
<name>T0Q2X7_SAPDV</name>
<keyword evidence="2" id="KW-1133">Transmembrane helix</keyword>
<dbReference type="OrthoDB" id="4062651at2759"/>
<dbReference type="PROSITE" id="PS50011">
    <property type="entry name" value="PROTEIN_KINASE_DOM"/>
    <property type="match status" value="1"/>
</dbReference>
<dbReference type="eggNOG" id="ENOG502QT06">
    <property type="taxonomic scope" value="Eukaryota"/>
</dbReference>
<sequence>MTLTLSCPGAKTAINKILFASYGLPDGEGLAASANRKCHSPRSVSVVESYCLQQQTCSLWAVNDWFTDECVGTGKFLTVTAQCAAATPTIVVDASAVLAVANVTENSTLSLVCDAPLVVSKILFASYGTPVNTGVYAAKGKCDATNSTQILQAACVGDQVCNVNADNSVFGNPCHGTGKRLTVTALCAAAASSTKGNATSAPGSTGSPISPSSTSSPTSGTPAAGTASSSSTPVIIGVVCGVVVVVAVVVGYICCRRRQKQTAANQATPNYYYELQSTTNGMGYKGRNSSVATGPTGPTMGAATHRRVDPVTEPHVNLDITPLLHHRLVLEDLHVTSRKPLASGAYGEVWLGVYGGQQVAIKRLKQRDPRSVQRFIDEIVLMSQLDSDYVIRFVGASWTRPIEIECVVEYMDLGDLRNYLMTTRPGVFTWSQKYDVILSVIHGLVYLHTFKVPIIHRDLKSRNILLDSVKGTKLTDFGTSRAAEADDTMTTGIGTYQWMAPEIVAGTSYTAAADIYSFGIVLSELCTHKVPYADLRHPKTGKAMQQHYILHEVCEGRLHPTFDGVGVPTWVPEVAKQCLQLNDVDRPTALQLSAILSKYRQSMRALAPISRELNTM</sequence>
<dbReference type="SUPFAM" id="SSF56112">
    <property type="entry name" value="Protein kinase-like (PK-like)"/>
    <property type="match status" value="1"/>
</dbReference>
<feature type="region of interest" description="Disordered" evidence="1">
    <location>
        <begin position="194"/>
        <end position="230"/>
    </location>
</feature>
<dbReference type="AlphaFoldDB" id="T0Q2X7"/>
<dbReference type="CDD" id="cd22842">
    <property type="entry name" value="Gal_Rha_Lectin_BGal"/>
    <property type="match status" value="2"/>
</dbReference>
<dbReference type="VEuPathDB" id="FungiDB:SDRG_14509"/>
<keyword evidence="2" id="KW-0472">Membrane</keyword>
<keyword evidence="5" id="KW-0418">Kinase</keyword>
<dbReference type="STRING" id="1156394.T0Q2X7"/>
<evidence type="ECO:0000313" key="5">
    <source>
        <dbReference type="EMBL" id="EQC27760.1"/>
    </source>
</evidence>
<evidence type="ECO:0000259" key="4">
    <source>
        <dbReference type="PROSITE" id="PS50228"/>
    </source>
</evidence>
<keyword evidence="2" id="KW-0812">Transmembrane</keyword>
<dbReference type="InterPro" id="IPR043159">
    <property type="entry name" value="Lectin_gal-bd_sf"/>
</dbReference>
<evidence type="ECO:0000313" key="6">
    <source>
        <dbReference type="Proteomes" id="UP000030762"/>
    </source>
</evidence>
<evidence type="ECO:0000259" key="3">
    <source>
        <dbReference type="PROSITE" id="PS50011"/>
    </source>
</evidence>
<feature type="domain" description="Protein kinase" evidence="3">
    <location>
        <begin position="335"/>
        <end position="600"/>
    </location>
</feature>
<dbReference type="InterPro" id="IPR008271">
    <property type="entry name" value="Ser/Thr_kinase_AS"/>
</dbReference>
<feature type="domain" description="SUEL-type lectin" evidence="4">
    <location>
        <begin position="103"/>
        <end position="188"/>
    </location>
</feature>
<dbReference type="GO" id="GO:0005524">
    <property type="term" value="F:ATP binding"/>
    <property type="evidence" value="ECO:0007669"/>
    <property type="project" value="InterPro"/>
</dbReference>
<dbReference type="PROSITE" id="PS00108">
    <property type="entry name" value="PROTEIN_KINASE_ST"/>
    <property type="match status" value="1"/>
</dbReference>
<dbReference type="Gene3D" id="2.60.120.740">
    <property type="match status" value="2"/>
</dbReference>
<dbReference type="SMART" id="SM00220">
    <property type="entry name" value="S_TKc"/>
    <property type="match status" value="1"/>
</dbReference>
<dbReference type="Gene3D" id="3.30.200.20">
    <property type="entry name" value="Phosphorylase Kinase, domain 1"/>
    <property type="match status" value="1"/>
</dbReference>
<dbReference type="GO" id="GO:0030246">
    <property type="term" value="F:carbohydrate binding"/>
    <property type="evidence" value="ECO:0007669"/>
    <property type="project" value="InterPro"/>
</dbReference>
<evidence type="ECO:0000256" key="1">
    <source>
        <dbReference type="SAM" id="MobiDB-lite"/>
    </source>
</evidence>
<feature type="compositionally biased region" description="Low complexity" evidence="1">
    <location>
        <begin position="199"/>
        <end position="230"/>
    </location>
</feature>
<dbReference type="InterPro" id="IPR051681">
    <property type="entry name" value="Ser/Thr_Kinases-Pseudokinases"/>
</dbReference>
<dbReference type="PANTHER" id="PTHR44329:SF214">
    <property type="entry name" value="PROTEIN KINASE DOMAIN-CONTAINING PROTEIN"/>
    <property type="match status" value="1"/>
</dbReference>
<dbReference type="GeneID" id="19955236"/>